<protein>
    <submittedName>
        <fullName evidence="3">Uncharacterized protein</fullName>
    </submittedName>
</protein>
<dbReference type="PATRIC" id="fig|330734.3.peg.2988"/>
<dbReference type="InterPro" id="IPR046619">
    <property type="entry name" value="DUF6732"/>
</dbReference>
<keyword evidence="1" id="KW-1133">Transmembrane helix</keyword>
<evidence type="ECO:0000256" key="2">
    <source>
        <dbReference type="SAM" id="SignalP"/>
    </source>
</evidence>
<dbReference type="STRING" id="330734.ABA45_14210"/>
<evidence type="ECO:0000313" key="3">
    <source>
        <dbReference type="EMBL" id="AKO53426.1"/>
    </source>
</evidence>
<dbReference type="KEGG" id="mpq:ABA45_14210"/>
<feature type="chain" id="PRO_5005206021" evidence="2">
    <location>
        <begin position="23"/>
        <end position="59"/>
    </location>
</feature>
<name>A0A0H4I307_9GAMM</name>
<keyword evidence="1" id="KW-0812">Transmembrane</keyword>
<sequence>MKNIKKMSISAVLLLASTNALAHSGHEAIGDVLHIEYLAAAVIVSAIAFTAWKKIKQRR</sequence>
<gene>
    <name evidence="3" type="ORF">ABA45_14210</name>
</gene>
<evidence type="ECO:0000313" key="4">
    <source>
        <dbReference type="Proteomes" id="UP000036406"/>
    </source>
</evidence>
<keyword evidence="2" id="KW-0732">Signal</keyword>
<dbReference type="Proteomes" id="UP000036406">
    <property type="component" value="Chromosome"/>
</dbReference>
<dbReference type="EMBL" id="CP011494">
    <property type="protein sequence ID" value="AKO53426.1"/>
    <property type="molecule type" value="Genomic_DNA"/>
</dbReference>
<evidence type="ECO:0000256" key="1">
    <source>
        <dbReference type="SAM" id="Phobius"/>
    </source>
</evidence>
<feature type="transmembrane region" description="Helical" evidence="1">
    <location>
        <begin position="32"/>
        <end position="52"/>
    </location>
</feature>
<organism evidence="3 4">
    <name type="scientific">Marinobacter psychrophilus</name>
    <dbReference type="NCBI Taxonomy" id="330734"/>
    <lineage>
        <taxon>Bacteria</taxon>
        <taxon>Pseudomonadati</taxon>
        <taxon>Pseudomonadota</taxon>
        <taxon>Gammaproteobacteria</taxon>
        <taxon>Pseudomonadales</taxon>
        <taxon>Marinobacteraceae</taxon>
        <taxon>Marinobacter</taxon>
    </lineage>
</organism>
<proteinExistence type="predicted"/>
<dbReference type="AlphaFoldDB" id="A0A0H4I307"/>
<dbReference type="Pfam" id="PF20506">
    <property type="entry name" value="DUF6732"/>
    <property type="match status" value="1"/>
</dbReference>
<keyword evidence="1" id="KW-0472">Membrane</keyword>
<feature type="signal peptide" evidence="2">
    <location>
        <begin position="1"/>
        <end position="22"/>
    </location>
</feature>
<accession>A0A0H4I307</accession>
<keyword evidence="4" id="KW-1185">Reference proteome</keyword>
<dbReference type="RefSeq" id="WP_048387150.1">
    <property type="nucleotide sequence ID" value="NZ_CP011494.1"/>
</dbReference>
<reference evidence="3 4" key="1">
    <citation type="submission" date="2015-05" db="EMBL/GenBank/DDBJ databases">
        <title>Complete genome of Marinobacter psychrophilus strain 20041T isolated from sea-ice of the Canadian Basin.</title>
        <authorList>
            <person name="Song L."/>
            <person name="Ren L."/>
            <person name="Yu Y."/>
            <person name="Wang X."/>
        </authorList>
    </citation>
    <scope>NUCLEOTIDE SEQUENCE [LARGE SCALE GENOMIC DNA]</scope>
    <source>
        <strain evidence="3 4">20041</strain>
    </source>
</reference>